<dbReference type="GO" id="GO:0005737">
    <property type="term" value="C:cytoplasm"/>
    <property type="evidence" value="ECO:0007669"/>
    <property type="project" value="TreeGrafter"/>
</dbReference>
<comment type="function">
    <text evidence="10">Zinc metalloprotease that mediates intramembrane proteolysis of proteins such as ATF6, ATF6B, SREBF1/SREBP1 and SREBF2/SREBP2. Catalyzes the second step in the proteolytic activation of the sterol regulatory element-binding proteins (SREBPs) SREBF1/SREBP1 and SREBF2/SREBP2: cleaves SREBPs within the first transmembrane segment, thereby releasing the N-terminal segment with a portion of the transmembrane segment attached. Mature N-terminal SREBP fragments shuttle to the nucleus and activate gene transcription. Also mediates the second step in the proteolytic activation of the cyclic AMP-dependent transcription factor ATF-6 (ATF6 and ATF6B). Involved in intramembrane proteolysis during bone formation. In astrocytes and osteoblasts, upon DNA damage and ER stress, mediates the second step of the regulated intramembrane proteolytic activation of the transcription factor CREB3L1, leading to the inhibition of cell-cycle progression.</text>
</comment>
<dbReference type="GO" id="GO:0003677">
    <property type="term" value="F:DNA binding"/>
    <property type="evidence" value="ECO:0007669"/>
    <property type="project" value="InterPro"/>
</dbReference>
<evidence type="ECO:0000256" key="9">
    <source>
        <dbReference type="ARBA" id="ARBA00032658"/>
    </source>
</evidence>
<protein>
    <recommendedName>
        <fullName evidence="5">Membrane-bound transcription factor site-2 protease</fullName>
        <ecNumber evidence="4">3.4.24.85</ecNumber>
    </recommendedName>
    <alternativeName>
        <fullName evidence="9">Endopeptidase S2P</fullName>
    </alternativeName>
</protein>
<dbReference type="PANTHER" id="PTHR13325">
    <property type="entry name" value="PROTEASE M50 MEMBRANE-BOUND TRANSCRIPTION FACTOR SITE 2 PROTEASE"/>
    <property type="match status" value="1"/>
</dbReference>
<dbReference type="SUPFAM" id="SSF50156">
    <property type="entry name" value="PDZ domain-like"/>
    <property type="match status" value="1"/>
</dbReference>
<proteinExistence type="inferred from homology"/>
<evidence type="ECO:0000256" key="8">
    <source>
        <dbReference type="ARBA" id="ARBA00023136"/>
    </source>
</evidence>
<dbReference type="InterPro" id="IPR011722">
    <property type="entry name" value="Hemimethylated_DNA-bd_dom"/>
</dbReference>
<dbReference type="Gene3D" id="2.30.42.10">
    <property type="match status" value="1"/>
</dbReference>
<keyword evidence="7 11" id="KW-1133">Transmembrane helix</keyword>
<feature type="transmembrane region" description="Helical" evidence="11">
    <location>
        <begin position="414"/>
        <end position="433"/>
    </location>
</feature>
<dbReference type="AlphaFoldDB" id="A0A7R9CYU1"/>
<sequence>MWCITPDQDLTPIRLSSATCLHLPYFYFLQNTGLKVEAFRLVWFTTTFNRFIQKWGTWRPRLLQCWFTVGSWFSLGLIPLAVYLVIKATFDIWHRNIDAGGKKSSVVLEPMIPGVNLPLGDIGYYSLTLITCSVIHELGHAIAAVREDVHISGMGLMLVVICPVAYVQLNSEQLEALPPRRQLRVLCAGVWHNIMLSVLAALMLLVLPLVLYPFYDVGNGVFVQHIEKNSRVQGPTGLRPDDRVVNINQCEVSDTEDWYYCILAAVRENSPGYCVTTELVRENDESVPVRQLSGGAVECCIATNSDHLCYEYLEKDEGTPELPQHSCLPGRVVAESTHHLCVNPNDCAVDFHCLKPSLENSTKLVRIERTGAKLVLFLGHPTEIYHTVRVSDYVPMHKFLSPTLPEMIARFCKYLTVFSAGFAIINIIPCFYLDGLYIMRSVADLLLARKVQHRSDRHAECKVLVVMPLNQREVIQLGMLLVCVPAQYFLSSNGGTSVVRSQALLNLKSWFRDTSESPAIEVLQYRERTGHFASSPEPRTARPLHLRYRVGQVVLHKTLGIKGVIIGWDLQAKAPESWLDRVYGSNQMIRIRPHYSLIVDSRDSSSSSLSSSWSTYVVQEELELVRNTEVMLWL</sequence>
<dbReference type="SMART" id="SM00992">
    <property type="entry name" value="YccV-like"/>
    <property type="match status" value="1"/>
</dbReference>
<dbReference type="Pfam" id="PF08755">
    <property type="entry name" value="YccV-like"/>
    <property type="match status" value="1"/>
</dbReference>
<dbReference type="GO" id="GO:0004222">
    <property type="term" value="F:metalloendopeptidase activity"/>
    <property type="evidence" value="ECO:0007669"/>
    <property type="project" value="InterPro"/>
</dbReference>
<dbReference type="GO" id="GO:0016020">
    <property type="term" value="C:membrane"/>
    <property type="evidence" value="ECO:0007669"/>
    <property type="project" value="InterPro"/>
</dbReference>
<feature type="domain" description="Hemimethylated DNA-binding" evidence="12">
    <location>
        <begin position="545"/>
        <end position="632"/>
    </location>
</feature>
<comment type="catalytic activity">
    <reaction evidence="1">
        <text>Cleaves several transcription factors that are type-2 transmembrane proteins within membrane-spanning domains. Known substrates include sterol regulatory element-binding protein (SREBP) -1, SREBP-2 and forms of the transcriptional activator ATF6. SREBP-2 is cleaved at the site 477-DRSRILL-|-CVLTFLCLSFNPLTSLLQWGGA-505. The residues Asn-Pro, 11 residues distal to the site of cleavage in the membrane-spanning domain, are important for cleavage by S2P endopeptidase. Replacement of either of these residues does not prevent cleavage, but there is no cleavage if both of these residues are replaced.</text>
        <dbReference type="EC" id="3.4.24.85"/>
    </reaction>
</comment>
<comment type="similarity">
    <text evidence="3">Belongs to the peptidase M50A family.</text>
</comment>
<evidence type="ECO:0000256" key="4">
    <source>
        <dbReference type="ARBA" id="ARBA00012347"/>
    </source>
</evidence>
<reference evidence="13" key="1">
    <citation type="submission" date="2020-11" db="EMBL/GenBank/DDBJ databases">
        <authorList>
            <person name="Tran Van P."/>
        </authorList>
    </citation>
    <scope>NUCLEOTIDE SEQUENCE</scope>
</reference>
<evidence type="ECO:0000256" key="2">
    <source>
        <dbReference type="ARBA" id="ARBA00004127"/>
    </source>
</evidence>
<dbReference type="GO" id="GO:1905897">
    <property type="term" value="P:regulation of response to endoplasmic reticulum stress"/>
    <property type="evidence" value="ECO:0007669"/>
    <property type="project" value="TreeGrafter"/>
</dbReference>
<evidence type="ECO:0000256" key="6">
    <source>
        <dbReference type="ARBA" id="ARBA00022692"/>
    </source>
</evidence>
<dbReference type="EMBL" id="OD002356">
    <property type="protein sequence ID" value="CAD7404980.1"/>
    <property type="molecule type" value="Genomic_DNA"/>
</dbReference>
<dbReference type="EC" id="3.4.24.85" evidence="4"/>
<dbReference type="NCBIfam" id="TIGR02097">
    <property type="entry name" value="yccV"/>
    <property type="match status" value="1"/>
</dbReference>
<evidence type="ECO:0000256" key="1">
    <source>
        <dbReference type="ARBA" id="ARBA00001350"/>
    </source>
</evidence>
<feature type="transmembrane region" description="Helical" evidence="11">
    <location>
        <begin position="122"/>
        <end position="143"/>
    </location>
</feature>
<evidence type="ECO:0000256" key="7">
    <source>
        <dbReference type="ARBA" id="ARBA00022989"/>
    </source>
</evidence>
<evidence type="ECO:0000256" key="10">
    <source>
        <dbReference type="ARBA" id="ARBA00045828"/>
    </source>
</evidence>
<dbReference type="PANTHER" id="PTHR13325:SF3">
    <property type="entry name" value="MEMBRANE-BOUND TRANSCRIPTION FACTOR SITE-2 PROTEASE"/>
    <property type="match status" value="1"/>
</dbReference>
<dbReference type="PRINTS" id="PR01000">
    <property type="entry name" value="SREBPS2PTASE"/>
</dbReference>
<evidence type="ECO:0000256" key="11">
    <source>
        <dbReference type="SAM" id="Phobius"/>
    </source>
</evidence>
<gene>
    <name evidence="13" type="ORF">TPSB3V08_LOCUS4752</name>
</gene>
<feature type="transmembrane region" description="Helical" evidence="11">
    <location>
        <begin position="190"/>
        <end position="215"/>
    </location>
</feature>
<evidence type="ECO:0000259" key="12">
    <source>
        <dbReference type="SMART" id="SM00992"/>
    </source>
</evidence>
<dbReference type="InterPro" id="IPR036034">
    <property type="entry name" value="PDZ_sf"/>
</dbReference>
<dbReference type="InterPro" id="IPR008915">
    <property type="entry name" value="Peptidase_M50"/>
</dbReference>
<dbReference type="Pfam" id="PF02163">
    <property type="entry name" value="Peptidase_M50"/>
    <property type="match status" value="1"/>
</dbReference>
<dbReference type="Gene3D" id="2.30.30.390">
    <property type="entry name" value="Hemimethylated DNA-binding domain"/>
    <property type="match status" value="1"/>
</dbReference>
<comment type="subcellular location">
    <subcellularLocation>
        <location evidence="2">Endomembrane system</location>
        <topology evidence="2">Multi-pass membrane protein</topology>
    </subcellularLocation>
</comment>
<dbReference type="SUPFAM" id="SSF141255">
    <property type="entry name" value="YccV-like"/>
    <property type="match status" value="1"/>
</dbReference>
<feature type="transmembrane region" description="Helical" evidence="11">
    <location>
        <begin position="149"/>
        <end position="169"/>
    </location>
</feature>
<evidence type="ECO:0000256" key="5">
    <source>
        <dbReference type="ARBA" id="ARBA00014400"/>
    </source>
</evidence>
<keyword evidence="6 11" id="KW-0812">Transmembrane</keyword>
<accession>A0A7R9CYU1</accession>
<keyword evidence="8 11" id="KW-0472">Membrane</keyword>
<dbReference type="GO" id="GO:0031293">
    <property type="term" value="P:membrane protein intracellular domain proteolysis"/>
    <property type="evidence" value="ECO:0007669"/>
    <property type="project" value="TreeGrafter"/>
</dbReference>
<feature type="transmembrane region" description="Helical" evidence="11">
    <location>
        <begin position="66"/>
        <end position="86"/>
    </location>
</feature>
<evidence type="ECO:0000313" key="13">
    <source>
        <dbReference type="EMBL" id="CAD7404980.1"/>
    </source>
</evidence>
<dbReference type="InterPro" id="IPR036623">
    <property type="entry name" value="Hemimethylated_DNA-bd_sf"/>
</dbReference>
<dbReference type="InterPro" id="IPR001193">
    <property type="entry name" value="MBTPS2"/>
</dbReference>
<evidence type="ECO:0000256" key="3">
    <source>
        <dbReference type="ARBA" id="ARBA00009989"/>
    </source>
</evidence>
<dbReference type="GO" id="GO:0012505">
    <property type="term" value="C:endomembrane system"/>
    <property type="evidence" value="ECO:0007669"/>
    <property type="project" value="UniProtKB-SubCell"/>
</dbReference>
<name>A0A7R9CYU1_TIMPO</name>
<organism evidence="13">
    <name type="scientific">Timema poppense</name>
    <name type="common">Walking stick</name>
    <dbReference type="NCBI Taxonomy" id="170557"/>
    <lineage>
        <taxon>Eukaryota</taxon>
        <taxon>Metazoa</taxon>
        <taxon>Ecdysozoa</taxon>
        <taxon>Arthropoda</taxon>
        <taxon>Hexapoda</taxon>
        <taxon>Insecta</taxon>
        <taxon>Pterygota</taxon>
        <taxon>Neoptera</taxon>
        <taxon>Polyneoptera</taxon>
        <taxon>Phasmatodea</taxon>
        <taxon>Timematodea</taxon>
        <taxon>Timematoidea</taxon>
        <taxon>Timematidae</taxon>
        <taxon>Timema</taxon>
    </lineage>
</organism>